<evidence type="ECO:0000313" key="8">
    <source>
        <dbReference type="Proteomes" id="UP000245086"/>
    </source>
</evidence>
<dbReference type="GO" id="GO:0032259">
    <property type="term" value="P:methylation"/>
    <property type="evidence" value="ECO:0007669"/>
    <property type="project" value="UniProtKB-KW"/>
</dbReference>
<accession>A0A2P2EEE0</accession>
<dbReference type="EMBL" id="BFBR01000014">
    <property type="protein sequence ID" value="GBF59428.1"/>
    <property type="molecule type" value="Genomic_DNA"/>
</dbReference>
<sequence>MKPADFDFISSMVRERSGLVLSADKTYLVESRLAPIARKDGFGSIDDLISAIRIRRDARLIEAVVDAMTTNETFFFRDKTPFDIFEQTILPDLVARKRGGTIKIWCAAASTGQEPYSLAMIADSLGPKLGGCRLEILGTDISERCLEKAKAGIYTQFEVQRGLPVQMLLKYFKKDGDSWKIDDRLKASIRFRTMNLLDDFRALGRFDVIFCRNVLIYFDMPTKKMVLERMAQQVDGPGYLLLGAAETVMGVTDAFKPVAGSRGLYVQDPAKIGAKAAA</sequence>
<evidence type="ECO:0000259" key="6">
    <source>
        <dbReference type="PROSITE" id="PS50123"/>
    </source>
</evidence>
<evidence type="ECO:0000313" key="7">
    <source>
        <dbReference type="EMBL" id="GBF59428.1"/>
    </source>
</evidence>
<name>A0A2P2EEE0_9PROT</name>
<dbReference type="PRINTS" id="PR00996">
    <property type="entry name" value="CHERMTFRASE"/>
</dbReference>
<keyword evidence="8" id="KW-1185">Reference proteome</keyword>
<dbReference type="InterPro" id="IPR029063">
    <property type="entry name" value="SAM-dependent_MTases_sf"/>
</dbReference>
<dbReference type="Pfam" id="PF01739">
    <property type="entry name" value="CheR"/>
    <property type="match status" value="1"/>
</dbReference>
<dbReference type="SUPFAM" id="SSF53335">
    <property type="entry name" value="S-adenosyl-L-methionine-dependent methyltransferases"/>
    <property type="match status" value="1"/>
</dbReference>
<dbReference type="Pfam" id="PF03705">
    <property type="entry name" value="CheR_N"/>
    <property type="match status" value="1"/>
</dbReference>
<dbReference type="PANTHER" id="PTHR24422:SF21">
    <property type="entry name" value="CHEMOTAXIS PROTEIN METHYLTRANSFERASE 1"/>
    <property type="match status" value="1"/>
</dbReference>
<proteinExistence type="predicted"/>
<gene>
    <name evidence="7" type="primary">cheR2</name>
    <name evidence="7" type="ORF">PbB2_03128</name>
</gene>
<keyword evidence="4 7" id="KW-0808">Transferase</keyword>
<protein>
    <recommendedName>
        <fullName evidence="2">protein-glutamate O-methyltransferase</fullName>
        <ecNumber evidence="2">2.1.1.80</ecNumber>
    </recommendedName>
</protein>
<comment type="caution">
    <text evidence="7">The sequence shown here is derived from an EMBL/GenBank/DDBJ whole genome shotgun (WGS) entry which is preliminary data.</text>
</comment>
<evidence type="ECO:0000256" key="2">
    <source>
        <dbReference type="ARBA" id="ARBA00012534"/>
    </source>
</evidence>
<dbReference type="InterPro" id="IPR036804">
    <property type="entry name" value="CheR_N_sf"/>
</dbReference>
<dbReference type="PANTHER" id="PTHR24422">
    <property type="entry name" value="CHEMOTAXIS PROTEIN METHYLTRANSFERASE"/>
    <property type="match status" value="1"/>
</dbReference>
<evidence type="ECO:0000256" key="3">
    <source>
        <dbReference type="ARBA" id="ARBA00022603"/>
    </source>
</evidence>
<organism evidence="7 8">
    <name type="scientific">Candidatus Phycosocius bacilliformis</name>
    <dbReference type="NCBI Taxonomy" id="1445552"/>
    <lineage>
        <taxon>Bacteria</taxon>
        <taxon>Pseudomonadati</taxon>
        <taxon>Pseudomonadota</taxon>
        <taxon>Alphaproteobacteria</taxon>
        <taxon>Caulobacterales</taxon>
        <taxon>Caulobacterales incertae sedis</taxon>
        <taxon>Candidatus Phycosocius</taxon>
    </lineage>
</organism>
<keyword evidence="5" id="KW-0949">S-adenosyl-L-methionine</keyword>
<evidence type="ECO:0000256" key="5">
    <source>
        <dbReference type="ARBA" id="ARBA00022691"/>
    </source>
</evidence>
<dbReference type="AlphaFoldDB" id="A0A2P2EEE0"/>
<evidence type="ECO:0000256" key="4">
    <source>
        <dbReference type="ARBA" id="ARBA00022679"/>
    </source>
</evidence>
<dbReference type="InterPro" id="IPR000780">
    <property type="entry name" value="CheR_MeTrfase"/>
</dbReference>
<dbReference type="InterPro" id="IPR022641">
    <property type="entry name" value="CheR_N"/>
</dbReference>
<dbReference type="Gene3D" id="3.40.50.150">
    <property type="entry name" value="Vaccinia Virus protein VP39"/>
    <property type="match status" value="1"/>
</dbReference>
<dbReference type="Proteomes" id="UP000245086">
    <property type="component" value="Unassembled WGS sequence"/>
</dbReference>
<dbReference type="GO" id="GO:0008983">
    <property type="term" value="F:protein-glutamate O-methyltransferase activity"/>
    <property type="evidence" value="ECO:0007669"/>
    <property type="project" value="UniProtKB-EC"/>
</dbReference>
<reference evidence="7 8" key="1">
    <citation type="journal article" date="2018" name="Genome Announc.">
        <title>Draft Genome Sequence of "Candidatus Phycosocius bacilliformis," an Alphaproteobacterial Ectosymbiont of the Hydrocarbon-Producing Green Alga Botryococcus braunii.</title>
        <authorList>
            <person name="Tanabe Y."/>
            <person name="Yamaguchi H."/>
            <person name="Watanabe M.M."/>
        </authorList>
    </citation>
    <scope>NUCLEOTIDE SEQUENCE [LARGE SCALE GENOMIC DNA]</scope>
    <source>
        <strain evidence="7 8">BOTRYCO-2</strain>
    </source>
</reference>
<dbReference type="EC" id="2.1.1.80" evidence="2"/>
<evidence type="ECO:0000256" key="1">
    <source>
        <dbReference type="ARBA" id="ARBA00001541"/>
    </source>
</evidence>
<comment type="catalytic activity">
    <reaction evidence="1">
        <text>L-glutamyl-[protein] + S-adenosyl-L-methionine = [protein]-L-glutamate 5-O-methyl ester + S-adenosyl-L-homocysteine</text>
        <dbReference type="Rhea" id="RHEA:24452"/>
        <dbReference type="Rhea" id="RHEA-COMP:10208"/>
        <dbReference type="Rhea" id="RHEA-COMP:10311"/>
        <dbReference type="ChEBI" id="CHEBI:29973"/>
        <dbReference type="ChEBI" id="CHEBI:57856"/>
        <dbReference type="ChEBI" id="CHEBI:59789"/>
        <dbReference type="ChEBI" id="CHEBI:82795"/>
        <dbReference type="EC" id="2.1.1.80"/>
    </reaction>
</comment>
<dbReference type="RefSeq" id="WP_108986310.1">
    <property type="nucleotide sequence ID" value="NZ_BFBR01000014.1"/>
</dbReference>
<dbReference type="OrthoDB" id="9816309at2"/>
<dbReference type="Gene3D" id="1.10.155.10">
    <property type="entry name" value="Chemotaxis receptor methyltransferase CheR, N-terminal domain"/>
    <property type="match status" value="1"/>
</dbReference>
<feature type="domain" description="CheR-type methyltransferase" evidence="6">
    <location>
        <begin position="1"/>
        <end position="268"/>
    </location>
</feature>
<dbReference type="SUPFAM" id="SSF47757">
    <property type="entry name" value="Chemotaxis receptor methyltransferase CheR, N-terminal domain"/>
    <property type="match status" value="1"/>
</dbReference>
<dbReference type="PROSITE" id="PS50123">
    <property type="entry name" value="CHER"/>
    <property type="match status" value="1"/>
</dbReference>
<dbReference type="SMART" id="SM00138">
    <property type="entry name" value="MeTrc"/>
    <property type="match status" value="1"/>
</dbReference>
<keyword evidence="3 7" id="KW-0489">Methyltransferase</keyword>
<dbReference type="InterPro" id="IPR022642">
    <property type="entry name" value="CheR_C"/>
</dbReference>
<dbReference type="InterPro" id="IPR050903">
    <property type="entry name" value="Bact_Chemotaxis_MeTrfase"/>
</dbReference>